<dbReference type="EMBL" id="MU853606">
    <property type="protein sequence ID" value="KAK4141756.1"/>
    <property type="molecule type" value="Genomic_DNA"/>
</dbReference>
<comment type="subcellular location">
    <subcellularLocation>
        <location evidence="2">Cytoplasm</location>
    </subcellularLocation>
    <subcellularLocation>
        <location evidence="1">Nucleus</location>
    </subcellularLocation>
</comment>
<proteinExistence type="inferred from homology"/>
<keyword evidence="6" id="KW-0539">Nucleus</keyword>
<dbReference type="CDD" id="cd11692">
    <property type="entry name" value="HRI1_N_like"/>
    <property type="match status" value="1"/>
</dbReference>
<keyword evidence="8" id="KW-1185">Reference proteome</keyword>
<comment type="caution">
    <text evidence="7">The sequence shown here is derived from an EMBL/GenBank/DDBJ whole genome shotgun (WGS) entry which is preliminary data.</text>
</comment>
<dbReference type="GO" id="GO:0005634">
    <property type="term" value="C:nucleus"/>
    <property type="evidence" value="ECO:0007669"/>
    <property type="project" value="UniProtKB-SubCell"/>
</dbReference>
<name>A0AAN6ZLK4_9PEZI</name>
<evidence type="ECO:0000313" key="7">
    <source>
        <dbReference type="EMBL" id="KAK4141756.1"/>
    </source>
</evidence>
<dbReference type="CDD" id="cd11693">
    <property type="entry name" value="HRI1_C_like"/>
    <property type="match status" value="1"/>
</dbReference>
<dbReference type="GO" id="GO:0005737">
    <property type="term" value="C:cytoplasm"/>
    <property type="evidence" value="ECO:0007669"/>
    <property type="project" value="UniProtKB-SubCell"/>
</dbReference>
<reference evidence="7" key="2">
    <citation type="submission" date="2023-05" db="EMBL/GenBank/DDBJ databases">
        <authorList>
            <consortium name="Lawrence Berkeley National Laboratory"/>
            <person name="Steindorff A."/>
            <person name="Hensen N."/>
            <person name="Bonometti L."/>
            <person name="Westerberg I."/>
            <person name="Brannstrom I.O."/>
            <person name="Guillou S."/>
            <person name="Cros-Aarteil S."/>
            <person name="Calhoun S."/>
            <person name="Haridas S."/>
            <person name="Kuo A."/>
            <person name="Mondo S."/>
            <person name="Pangilinan J."/>
            <person name="Riley R."/>
            <person name="Labutti K."/>
            <person name="Andreopoulos B."/>
            <person name="Lipzen A."/>
            <person name="Chen C."/>
            <person name="Yanf M."/>
            <person name="Daum C."/>
            <person name="Ng V."/>
            <person name="Clum A."/>
            <person name="Ohm R."/>
            <person name="Martin F."/>
            <person name="Silar P."/>
            <person name="Natvig D."/>
            <person name="Lalanne C."/>
            <person name="Gautier V."/>
            <person name="Ament-Velasquez S.L."/>
            <person name="Kruys A."/>
            <person name="Hutchinson M.I."/>
            <person name="Powell A.J."/>
            <person name="Barry K."/>
            <person name="Miller A.N."/>
            <person name="Grigoriev I.V."/>
            <person name="Debuchy R."/>
            <person name="Gladieux P."/>
            <person name="Thoren M.H."/>
            <person name="Johannesson H."/>
        </authorList>
    </citation>
    <scope>NUCLEOTIDE SEQUENCE</scope>
    <source>
        <strain evidence="7">CBS 141.50</strain>
    </source>
</reference>
<evidence type="ECO:0000313" key="8">
    <source>
        <dbReference type="Proteomes" id="UP001302676"/>
    </source>
</evidence>
<protein>
    <recommendedName>
        <fullName evidence="4">Protein HRI1</fullName>
    </recommendedName>
</protein>
<dbReference type="AlphaFoldDB" id="A0AAN6ZLK4"/>
<dbReference type="Pfam" id="PF16815">
    <property type="entry name" value="HRI1"/>
    <property type="match status" value="1"/>
</dbReference>
<dbReference type="Gene3D" id="2.40.128.310">
    <property type="entry name" value="Protein HRI1, C-terminal domain"/>
    <property type="match status" value="1"/>
</dbReference>
<evidence type="ECO:0000256" key="2">
    <source>
        <dbReference type="ARBA" id="ARBA00004496"/>
    </source>
</evidence>
<sequence length="258" mass="27855">MDISIRESIRWFPDAASEPTSTIVLTTPARRFVDLRILKGTEANGADIGNAGVVSDLNRLDWAIAGTSSVDPPHTTDNSTNPIQHGRWAHWIDSRLAECDGVVDEGDMVTDPANPALTIETGRMVNPATGAVTAYEEIWRSEGILDVPAGGGGGAFKLGITCIALRMDSTPHQSNGPIKRGLVVRLGQYCQAFARDGDALAVERVVWNAETQRWVTTVRMGDPRLEMPTEVATYLAHVTAVGDEVRVGGVGWRVVERV</sequence>
<evidence type="ECO:0000256" key="1">
    <source>
        <dbReference type="ARBA" id="ARBA00004123"/>
    </source>
</evidence>
<dbReference type="GeneID" id="87814459"/>
<accession>A0AAN6ZLK4</accession>
<evidence type="ECO:0000256" key="3">
    <source>
        <dbReference type="ARBA" id="ARBA00005229"/>
    </source>
</evidence>
<dbReference type="Gene3D" id="2.40.128.320">
    <property type="entry name" value="Protein HRI1, N-terminal domain"/>
    <property type="match status" value="1"/>
</dbReference>
<evidence type="ECO:0000256" key="5">
    <source>
        <dbReference type="ARBA" id="ARBA00022490"/>
    </source>
</evidence>
<reference evidence="7" key="1">
    <citation type="journal article" date="2023" name="Mol. Phylogenet. Evol.">
        <title>Genome-scale phylogeny and comparative genomics of the fungal order Sordariales.</title>
        <authorList>
            <person name="Hensen N."/>
            <person name="Bonometti L."/>
            <person name="Westerberg I."/>
            <person name="Brannstrom I.O."/>
            <person name="Guillou S."/>
            <person name="Cros-Aarteil S."/>
            <person name="Calhoun S."/>
            <person name="Haridas S."/>
            <person name="Kuo A."/>
            <person name="Mondo S."/>
            <person name="Pangilinan J."/>
            <person name="Riley R."/>
            <person name="LaButti K."/>
            <person name="Andreopoulos B."/>
            <person name="Lipzen A."/>
            <person name="Chen C."/>
            <person name="Yan M."/>
            <person name="Daum C."/>
            <person name="Ng V."/>
            <person name="Clum A."/>
            <person name="Steindorff A."/>
            <person name="Ohm R.A."/>
            <person name="Martin F."/>
            <person name="Silar P."/>
            <person name="Natvig D.O."/>
            <person name="Lalanne C."/>
            <person name="Gautier V."/>
            <person name="Ament-Velasquez S.L."/>
            <person name="Kruys A."/>
            <person name="Hutchinson M.I."/>
            <person name="Powell A.J."/>
            <person name="Barry K."/>
            <person name="Miller A.N."/>
            <person name="Grigoriev I.V."/>
            <person name="Debuchy R."/>
            <person name="Gladieux P."/>
            <person name="Hiltunen Thoren M."/>
            <person name="Johannesson H."/>
        </authorList>
    </citation>
    <scope>NUCLEOTIDE SEQUENCE</scope>
    <source>
        <strain evidence="7">CBS 141.50</strain>
    </source>
</reference>
<gene>
    <name evidence="7" type="ORF">C8A04DRAFT_13771</name>
</gene>
<dbReference type="Proteomes" id="UP001302676">
    <property type="component" value="Unassembled WGS sequence"/>
</dbReference>
<dbReference type="InterPro" id="IPR031818">
    <property type="entry name" value="Hri1"/>
</dbReference>
<dbReference type="InterPro" id="IPR038744">
    <property type="entry name" value="Hri1_N"/>
</dbReference>
<evidence type="ECO:0000256" key="6">
    <source>
        <dbReference type="ARBA" id="ARBA00023242"/>
    </source>
</evidence>
<organism evidence="7 8">
    <name type="scientific">Dichotomopilus funicola</name>
    <dbReference type="NCBI Taxonomy" id="1934379"/>
    <lineage>
        <taxon>Eukaryota</taxon>
        <taxon>Fungi</taxon>
        <taxon>Dikarya</taxon>
        <taxon>Ascomycota</taxon>
        <taxon>Pezizomycotina</taxon>
        <taxon>Sordariomycetes</taxon>
        <taxon>Sordariomycetidae</taxon>
        <taxon>Sordariales</taxon>
        <taxon>Chaetomiaceae</taxon>
        <taxon>Dichotomopilus</taxon>
    </lineage>
</organism>
<dbReference type="RefSeq" id="XP_062635127.1">
    <property type="nucleotide sequence ID" value="XM_062777846.1"/>
</dbReference>
<dbReference type="InterPro" id="IPR043047">
    <property type="entry name" value="Hri1_N_sf"/>
</dbReference>
<evidence type="ECO:0000256" key="4">
    <source>
        <dbReference type="ARBA" id="ARBA00017063"/>
    </source>
</evidence>
<keyword evidence="5" id="KW-0963">Cytoplasm</keyword>
<comment type="similarity">
    <text evidence="3">Belongs to the HRI1 family.</text>
</comment>